<gene>
    <name evidence="4" type="ORF">UAU_04766</name>
</gene>
<reference evidence="4 5" key="1">
    <citation type="submission" date="2013-02" db="EMBL/GenBank/DDBJ databases">
        <title>The Genome Sequence of Enterococcus pallens BAA-351.</title>
        <authorList>
            <consortium name="The Broad Institute Genome Sequencing Platform"/>
            <consortium name="The Broad Institute Genome Sequencing Center for Infectious Disease"/>
            <person name="Earl A.M."/>
            <person name="Gilmore M.S."/>
            <person name="Lebreton F."/>
            <person name="Walker B."/>
            <person name="Young S.K."/>
            <person name="Zeng Q."/>
            <person name="Gargeya S."/>
            <person name="Fitzgerald M."/>
            <person name="Haas B."/>
            <person name="Abouelleil A."/>
            <person name="Alvarado L."/>
            <person name="Arachchi H.M."/>
            <person name="Berlin A.M."/>
            <person name="Chapman S.B."/>
            <person name="Dewar J."/>
            <person name="Goldberg J."/>
            <person name="Griggs A."/>
            <person name="Gujja S."/>
            <person name="Hansen M."/>
            <person name="Howarth C."/>
            <person name="Imamovic A."/>
            <person name="Larimer J."/>
            <person name="McCowan C."/>
            <person name="Murphy C."/>
            <person name="Neiman D."/>
            <person name="Pearson M."/>
            <person name="Priest M."/>
            <person name="Roberts A."/>
            <person name="Saif S."/>
            <person name="Shea T."/>
            <person name="Sisk P."/>
            <person name="Sykes S."/>
            <person name="Wortman J."/>
            <person name="Nusbaum C."/>
            <person name="Birren B."/>
        </authorList>
    </citation>
    <scope>NUCLEOTIDE SEQUENCE [LARGE SCALE GENOMIC DNA]</scope>
    <source>
        <strain evidence="4 5">ATCC BAA-351</strain>
    </source>
</reference>
<sequence length="142" mass="16200">MKEKGYQQYKGFTLLECLVALLVLGGSLLLLDGLIKHMAKVEQQLTAYHSREWEVGLLQLENELAGLKHSKTEAHRIVLTDGSGNLVKIERANSTVRKNYKNGHQPLFTQVYAFNCREVNHTVEFEVIFNDGMKKKGIWVIE</sequence>
<dbReference type="GO" id="GO:0030420">
    <property type="term" value="P:establishment of competence for transformation"/>
    <property type="evidence" value="ECO:0007669"/>
    <property type="project" value="UniProtKB-KW"/>
</dbReference>
<keyword evidence="3" id="KW-0472">Membrane</keyword>
<feature type="transmembrane region" description="Helical" evidence="3">
    <location>
        <begin position="12"/>
        <end position="31"/>
    </location>
</feature>
<dbReference type="OrthoDB" id="2185379at2"/>
<dbReference type="InterPro" id="IPR012902">
    <property type="entry name" value="N_methyl_site"/>
</dbReference>
<evidence type="ECO:0000256" key="2">
    <source>
        <dbReference type="ARBA" id="ARBA00023287"/>
    </source>
</evidence>
<keyword evidence="2" id="KW-0178">Competence</keyword>
<evidence type="ECO:0000256" key="1">
    <source>
        <dbReference type="ARBA" id="ARBA00004241"/>
    </source>
</evidence>
<dbReference type="HOGENOM" id="CLU_126422_2_0_9"/>
<dbReference type="NCBIfam" id="NF041002">
    <property type="entry name" value="pilin_ComGF"/>
    <property type="match status" value="1"/>
</dbReference>
<dbReference type="Pfam" id="PF07963">
    <property type="entry name" value="N_methyl"/>
    <property type="match status" value="1"/>
</dbReference>
<evidence type="ECO:0000313" key="5">
    <source>
        <dbReference type="Proteomes" id="UP000013782"/>
    </source>
</evidence>
<keyword evidence="5" id="KW-1185">Reference proteome</keyword>
<dbReference type="NCBIfam" id="TIGR02532">
    <property type="entry name" value="IV_pilin_GFxxxE"/>
    <property type="match status" value="1"/>
</dbReference>
<comment type="subcellular location">
    <subcellularLocation>
        <location evidence="1">Cell surface</location>
    </subcellularLocation>
</comment>
<proteinExistence type="predicted"/>
<dbReference type="RefSeq" id="WP_010759701.1">
    <property type="nucleotide sequence ID" value="NZ_ASWD01000003.1"/>
</dbReference>
<evidence type="ECO:0000256" key="3">
    <source>
        <dbReference type="SAM" id="Phobius"/>
    </source>
</evidence>
<dbReference type="Proteomes" id="UP000013782">
    <property type="component" value="Unassembled WGS sequence"/>
</dbReference>
<protein>
    <submittedName>
        <fullName evidence="4">Prepilin-type N-terminal cleavage/methylation domain-containing protein</fullName>
    </submittedName>
</protein>
<keyword evidence="3" id="KW-1133">Transmembrane helix</keyword>
<dbReference type="STRING" id="160454.RV10_GL000075"/>
<organism evidence="4 5">
    <name type="scientific">Enterococcus pallens ATCC BAA-351</name>
    <dbReference type="NCBI Taxonomy" id="1158607"/>
    <lineage>
        <taxon>Bacteria</taxon>
        <taxon>Bacillati</taxon>
        <taxon>Bacillota</taxon>
        <taxon>Bacilli</taxon>
        <taxon>Lactobacillales</taxon>
        <taxon>Enterococcaceae</taxon>
        <taxon>Enterococcus</taxon>
    </lineage>
</organism>
<dbReference type="AlphaFoldDB" id="R2S4T5"/>
<dbReference type="InterPro" id="IPR016977">
    <property type="entry name" value="ComGF"/>
</dbReference>
<dbReference type="GO" id="GO:0009986">
    <property type="term" value="C:cell surface"/>
    <property type="evidence" value="ECO:0007669"/>
    <property type="project" value="UniProtKB-SubCell"/>
</dbReference>
<dbReference type="eggNOG" id="COG4940">
    <property type="taxonomic scope" value="Bacteria"/>
</dbReference>
<dbReference type="PATRIC" id="fig|1158607.3.peg.4751"/>
<evidence type="ECO:0000313" key="4">
    <source>
        <dbReference type="EMBL" id="EOH87911.1"/>
    </source>
</evidence>
<dbReference type="EMBL" id="AJAQ01000046">
    <property type="protein sequence ID" value="EOH87911.1"/>
    <property type="molecule type" value="Genomic_DNA"/>
</dbReference>
<dbReference type="Pfam" id="PF15980">
    <property type="entry name" value="ComGF"/>
    <property type="match status" value="1"/>
</dbReference>
<accession>R2S4T5</accession>
<keyword evidence="3" id="KW-0812">Transmembrane</keyword>
<name>R2S4T5_9ENTE</name>
<comment type="caution">
    <text evidence="4">The sequence shown here is derived from an EMBL/GenBank/DDBJ whole genome shotgun (WGS) entry which is preliminary data.</text>
</comment>